<dbReference type="PANTHER" id="PTHR45997">
    <property type="entry name" value="DNA LIGASE 4"/>
    <property type="match status" value="1"/>
</dbReference>
<dbReference type="InterPro" id="IPR036599">
    <property type="entry name" value="DNA_ligase_N_sf"/>
</dbReference>
<evidence type="ECO:0000256" key="4">
    <source>
        <dbReference type="ARBA" id="ARBA00022840"/>
    </source>
</evidence>
<keyword evidence="2 7" id="KW-0436">Ligase</keyword>
<sequence>MTSPPFAFFVSLLREIRGHNNSVLRVFNRWVTRLRTDFPDLAEGSTVTLFRFLFPEEDSRRKYDMKEVRLASAIADCFGISAKTLEGWTTSEHGCLGMQVENVLQLTSSFDSAYISSLSMSEVDDLLDELAANSGFTDSALRTKYPPSNRRDRSTIIRLLYRSLPPSEAGWLTQMILKDLRPMLYPLQETHYSRALKTHNSVSVVELACKDAMKVWDPSLHMLHGYRLRSRLEDAARAFERGEPISWNPQCGEPVPIPKARKGRGCDDALAPLRSSTEIWAETKYDGERAQIHVQLSNEDKPRITIFSKSLRDSTWDRYGIHELILESLYLAPNYKSSSITSDVIVEAEMVAWHGDKMDEFWRIHSLVEHTARSVRHAPLGESEEGYTQASLRTDISDRHLGLVFFDILLLNGTSLLNMAYSSRRSILESIIQPLPTRSMLTTRVKIALEGHPPEGFATIENTLATHIASGEEGLVLKAAESRYNDWRLPWVKFKKDYIPGYGDTIDCVLLGLGWDKDRARELRVSTDCYTTFYFGGLRNEADIKKDPTIHPHFYLFFTASYGLSRDDLEESNFYLRAVETVPWSSATKQPAGLPFTFTMLKDLTPPSHILVTPLLCELFGAGFTKAPHSRSYALRHPRIVKLFRPHERTWSDGVTLSALHKIAQESMGRDRSDKDVDDWVNTTWNKPVSPTAAVKRKATIEKWEQKLVSDRSFKVPHTRSMVSLQPELAMPSESRIVVGSSQQTATKETTDIQLKPGSSNGDLPILLQNAAVFLATQNKKLRHHWQGILPASNTVHCLESLFEACGWLTDDHSQSNPSIKRGIVLLSVDETREDLVREIHDRKLLCAGPASLKSIWVLAG</sequence>
<comment type="caution">
    <text evidence="7">The sequence shown here is derived from an EMBL/GenBank/DDBJ whole genome shotgun (WGS) entry which is preliminary data.</text>
</comment>
<evidence type="ECO:0000313" key="8">
    <source>
        <dbReference type="Proteomes" id="UP000636479"/>
    </source>
</evidence>
<keyword evidence="8" id="KW-1185">Reference proteome</keyword>
<dbReference type="GO" id="GO:0005524">
    <property type="term" value="F:ATP binding"/>
    <property type="evidence" value="ECO:0007669"/>
    <property type="project" value="UniProtKB-KW"/>
</dbReference>
<dbReference type="GO" id="GO:0006310">
    <property type="term" value="P:DNA recombination"/>
    <property type="evidence" value="ECO:0007669"/>
    <property type="project" value="InterPro"/>
</dbReference>
<reference evidence="7" key="1">
    <citation type="submission" date="2020-05" db="EMBL/GenBank/DDBJ databases">
        <title>Mycena genomes resolve the evolution of fungal bioluminescence.</title>
        <authorList>
            <person name="Tsai I.J."/>
        </authorList>
    </citation>
    <scope>NUCLEOTIDE SEQUENCE</scope>
    <source>
        <strain evidence="7">171206Taipei</strain>
    </source>
</reference>
<dbReference type="SUPFAM" id="SSF56091">
    <property type="entry name" value="DNA ligase/mRNA capping enzyme, catalytic domain"/>
    <property type="match status" value="1"/>
</dbReference>
<organism evidence="7 8">
    <name type="scientific">Mycena indigotica</name>
    <dbReference type="NCBI Taxonomy" id="2126181"/>
    <lineage>
        <taxon>Eukaryota</taxon>
        <taxon>Fungi</taxon>
        <taxon>Dikarya</taxon>
        <taxon>Basidiomycota</taxon>
        <taxon>Agaricomycotina</taxon>
        <taxon>Agaricomycetes</taxon>
        <taxon>Agaricomycetidae</taxon>
        <taxon>Agaricales</taxon>
        <taxon>Marasmiineae</taxon>
        <taxon>Mycenaceae</taxon>
        <taxon>Mycena</taxon>
    </lineage>
</organism>
<dbReference type="GO" id="GO:0032807">
    <property type="term" value="C:DNA ligase IV complex"/>
    <property type="evidence" value="ECO:0007669"/>
    <property type="project" value="TreeGrafter"/>
</dbReference>
<dbReference type="GO" id="GO:0006303">
    <property type="term" value="P:double-strand break repair via nonhomologous end joining"/>
    <property type="evidence" value="ECO:0007669"/>
    <property type="project" value="TreeGrafter"/>
</dbReference>
<dbReference type="Gene3D" id="1.10.3260.10">
    <property type="entry name" value="DNA ligase, ATP-dependent, N-terminal domain"/>
    <property type="match status" value="1"/>
</dbReference>
<evidence type="ECO:0000256" key="3">
    <source>
        <dbReference type="ARBA" id="ARBA00022741"/>
    </source>
</evidence>
<keyword evidence="5" id="KW-0539">Nucleus</keyword>
<keyword evidence="3" id="KW-0547">Nucleotide-binding</keyword>
<dbReference type="PANTHER" id="PTHR45997:SF2">
    <property type="entry name" value="ATP DEPENDENT DNA LIGASE DOMAIN PROTEIN (AFU_ORTHOLOGUE AFUA_5G02430)"/>
    <property type="match status" value="1"/>
</dbReference>
<accession>A0A8H6WCE9</accession>
<dbReference type="Pfam" id="PF04675">
    <property type="entry name" value="DNA_ligase_A_N"/>
    <property type="match status" value="1"/>
</dbReference>
<dbReference type="PROSITE" id="PS00333">
    <property type="entry name" value="DNA_LIGASE_A2"/>
    <property type="match status" value="1"/>
</dbReference>
<name>A0A8H6WCE9_9AGAR</name>
<dbReference type="RefSeq" id="XP_037223128.1">
    <property type="nucleotide sequence ID" value="XM_037360243.1"/>
</dbReference>
<evidence type="ECO:0000256" key="1">
    <source>
        <dbReference type="ARBA" id="ARBA00007572"/>
    </source>
</evidence>
<dbReference type="EMBL" id="JACAZF010000003">
    <property type="protein sequence ID" value="KAF7309678.1"/>
    <property type="molecule type" value="Genomic_DNA"/>
</dbReference>
<dbReference type="GO" id="GO:0006297">
    <property type="term" value="P:nucleotide-excision repair, DNA gap filling"/>
    <property type="evidence" value="ECO:0007669"/>
    <property type="project" value="TreeGrafter"/>
</dbReference>
<dbReference type="GeneID" id="59342759"/>
<evidence type="ECO:0000259" key="6">
    <source>
        <dbReference type="PROSITE" id="PS50160"/>
    </source>
</evidence>
<dbReference type="Pfam" id="PF01068">
    <property type="entry name" value="DNA_ligase_A_M"/>
    <property type="match status" value="1"/>
</dbReference>
<proteinExistence type="inferred from homology"/>
<dbReference type="PROSITE" id="PS50160">
    <property type="entry name" value="DNA_LIGASE_A3"/>
    <property type="match status" value="1"/>
</dbReference>
<dbReference type="Proteomes" id="UP000636479">
    <property type="component" value="Unassembled WGS sequence"/>
</dbReference>
<dbReference type="InterPro" id="IPR012308">
    <property type="entry name" value="DNA_ligase_ATP-dep_N"/>
</dbReference>
<comment type="similarity">
    <text evidence="1">Belongs to the ATP-dependent DNA ligase family.</text>
</comment>
<evidence type="ECO:0000313" key="7">
    <source>
        <dbReference type="EMBL" id="KAF7309678.1"/>
    </source>
</evidence>
<dbReference type="PROSITE" id="PS00697">
    <property type="entry name" value="DNA_LIGASE_A1"/>
    <property type="match status" value="1"/>
</dbReference>
<feature type="domain" description="ATP-dependent DNA ligase family profile" evidence="6">
    <location>
        <begin position="394"/>
        <end position="519"/>
    </location>
</feature>
<keyword evidence="4" id="KW-0067">ATP-binding</keyword>
<dbReference type="OrthoDB" id="7482721at2759"/>
<dbReference type="Gene3D" id="2.40.50.140">
    <property type="entry name" value="Nucleic acid-binding proteins"/>
    <property type="match status" value="1"/>
</dbReference>
<dbReference type="Gene3D" id="3.30.470.30">
    <property type="entry name" value="DNA ligase/mRNA capping enzyme"/>
    <property type="match status" value="1"/>
</dbReference>
<dbReference type="GO" id="GO:0003677">
    <property type="term" value="F:DNA binding"/>
    <property type="evidence" value="ECO:0007669"/>
    <property type="project" value="InterPro"/>
</dbReference>
<gene>
    <name evidence="7" type="ORF">MIND_00339200</name>
</gene>
<evidence type="ECO:0000256" key="2">
    <source>
        <dbReference type="ARBA" id="ARBA00022598"/>
    </source>
</evidence>
<dbReference type="InterPro" id="IPR012310">
    <property type="entry name" value="DNA_ligase_ATP-dep_cent"/>
</dbReference>
<dbReference type="InterPro" id="IPR012340">
    <property type="entry name" value="NA-bd_OB-fold"/>
</dbReference>
<evidence type="ECO:0000256" key="5">
    <source>
        <dbReference type="ARBA" id="ARBA00023242"/>
    </source>
</evidence>
<dbReference type="AlphaFoldDB" id="A0A8H6WCE9"/>
<dbReference type="InterPro" id="IPR029710">
    <property type="entry name" value="LIG4"/>
</dbReference>
<dbReference type="InterPro" id="IPR016059">
    <property type="entry name" value="DNA_ligase_ATP-dep_CS"/>
</dbReference>
<dbReference type="GO" id="GO:0003910">
    <property type="term" value="F:DNA ligase (ATP) activity"/>
    <property type="evidence" value="ECO:0007669"/>
    <property type="project" value="InterPro"/>
</dbReference>
<protein>
    <submittedName>
        <fullName evidence="7">DNA-LIGASE-A3 domain-containing protein</fullName>
    </submittedName>
</protein>